<dbReference type="EMBL" id="JAINUF010000007">
    <property type="protein sequence ID" value="KAJ8353607.1"/>
    <property type="molecule type" value="Genomic_DNA"/>
</dbReference>
<gene>
    <name evidence="2" type="ORF">SKAU_G00211740</name>
</gene>
<evidence type="ECO:0000313" key="3">
    <source>
        <dbReference type="Proteomes" id="UP001152622"/>
    </source>
</evidence>
<protein>
    <submittedName>
        <fullName evidence="2">Uncharacterized protein</fullName>
    </submittedName>
</protein>
<dbReference type="AlphaFoldDB" id="A0A9Q1F984"/>
<reference evidence="2" key="1">
    <citation type="journal article" date="2023" name="Science">
        <title>Genome structures resolve the early diversification of teleost fishes.</title>
        <authorList>
            <person name="Parey E."/>
            <person name="Louis A."/>
            <person name="Montfort J."/>
            <person name="Bouchez O."/>
            <person name="Roques C."/>
            <person name="Iampietro C."/>
            <person name="Lluch J."/>
            <person name="Castinel A."/>
            <person name="Donnadieu C."/>
            <person name="Desvignes T."/>
            <person name="Floi Bucao C."/>
            <person name="Jouanno E."/>
            <person name="Wen M."/>
            <person name="Mejri S."/>
            <person name="Dirks R."/>
            <person name="Jansen H."/>
            <person name="Henkel C."/>
            <person name="Chen W.J."/>
            <person name="Zahm M."/>
            <person name="Cabau C."/>
            <person name="Klopp C."/>
            <person name="Thompson A.W."/>
            <person name="Robinson-Rechavi M."/>
            <person name="Braasch I."/>
            <person name="Lecointre G."/>
            <person name="Bobe J."/>
            <person name="Postlethwait J.H."/>
            <person name="Berthelot C."/>
            <person name="Roest Crollius H."/>
            <person name="Guiguen Y."/>
        </authorList>
    </citation>
    <scope>NUCLEOTIDE SEQUENCE</scope>
    <source>
        <strain evidence="2">WJC10195</strain>
    </source>
</reference>
<name>A0A9Q1F984_SYNKA</name>
<comment type="caution">
    <text evidence="2">The sequence shown here is derived from an EMBL/GenBank/DDBJ whole genome shotgun (WGS) entry which is preliminary data.</text>
</comment>
<feature type="compositionally biased region" description="Basic and acidic residues" evidence="1">
    <location>
        <begin position="63"/>
        <end position="72"/>
    </location>
</feature>
<proteinExistence type="predicted"/>
<evidence type="ECO:0000313" key="2">
    <source>
        <dbReference type="EMBL" id="KAJ8353607.1"/>
    </source>
</evidence>
<evidence type="ECO:0000256" key="1">
    <source>
        <dbReference type="SAM" id="MobiDB-lite"/>
    </source>
</evidence>
<accession>A0A9Q1F984</accession>
<dbReference type="Proteomes" id="UP001152622">
    <property type="component" value="Chromosome 7"/>
</dbReference>
<organism evidence="2 3">
    <name type="scientific">Synaphobranchus kaupii</name>
    <name type="common">Kaup's arrowtooth eel</name>
    <dbReference type="NCBI Taxonomy" id="118154"/>
    <lineage>
        <taxon>Eukaryota</taxon>
        <taxon>Metazoa</taxon>
        <taxon>Chordata</taxon>
        <taxon>Craniata</taxon>
        <taxon>Vertebrata</taxon>
        <taxon>Euteleostomi</taxon>
        <taxon>Actinopterygii</taxon>
        <taxon>Neopterygii</taxon>
        <taxon>Teleostei</taxon>
        <taxon>Anguilliformes</taxon>
        <taxon>Synaphobranchidae</taxon>
        <taxon>Synaphobranchus</taxon>
    </lineage>
</organism>
<feature type="region of interest" description="Disordered" evidence="1">
    <location>
        <begin position="42"/>
        <end position="72"/>
    </location>
</feature>
<sequence length="94" mass="10075">MRAVLPWILFGECCLITGIFCNPMVHLSMSRKHLERTVIQTLKPQPASKGGAERCPPAGPQGDKPRGEERDKLDFVSLWDQAGAQGTGLSGAGG</sequence>
<keyword evidence="3" id="KW-1185">Reference proteome</keyword>